<gene>
    <name evidence="6" type="ORF">ESP70_019335</name>
</gene>
<dbReference type="SMART" id="SM00346">
    <property type="entry name" value="HTH_ICLR"/>
    <property type="match status" value="1"/>
</dbReference>
<keyword evidence="3" id="KW-0804">Transcription</keyword>
<feature type="domain" description="HTH iclR-type" evidence="4">
    <location>
        <begin position="6"/>
        <end position="67"/>
    </location>
</feature>
<dbReference type="PANTHER" id="PTHR30136:SF24">
    <property type="entry name" value="HTH-TYPE TRANSCRIPTIONAL REPRESSOR ALLR"/>
    <property type="match status" value="1"/>
</dbReference>
<dbReference type="Pfam" id="PF09339">
    <property type="entry name" value="HTH_IclR"/>
    <property type="match status" value="1"/>
</dbReference>
<dbReference type="SUPFAM" id="SSF46785">
    <property type="entry name" value="Winged helix' DNA-binding domain"/>
    <property type="match status" value="1"/>
</dbReference>
<dbReference type="InterPro" id="IPR036390">
    <property type="entry name" value="WH_DNA-bd_sf"/>
</dbReference>
<dbReference type="InterPro" id="IPR036388">
    <property type="entry name" value="WH-like_DNA-bd_sf"/>
</dbReference>
<evidence type="ECO:0000313" key="6">
    <source>
        <dbReference type="EMBL" id="KAA1394355.1"/>
    </source>
</evidence>
<dbReference type="Proteomes" id="UP000380867">
    <property type="component" value="Unassembled WGS sequence"/>
</dbReference>
<evidence type="ECO:0000313" key="7">
    <source>
        <dbReference type="Proteomes" id="UP000380867"/>
    </source>
</evidence>
<dbReference type="RefSeq" id="WP_149690965.1">
    <property type="nucleotide sequence ID" value="NZ_SDPQ02000004.1"/>
</dbReference>
<proteinExistence type="predicted"/>
<keyword evidence="1" id="KW-0805">Transcription regulation</keyword>
<evidence type="ECO:0000256" key="1">
    <source>
        <dbReference type="ARBA" id="ARBA00023015"/>
    </source>
</evidence>
<evidence type="ECO:0000256" key="3">
    <source>
        <dbReference type="ARBA" id="ARBA00023163"/>
    </source>
</evidence>
<accession>A0A5M4F9A7</accession>
<dbReference type="EMBL" id="SDPQ02000004">
    <property type="protein sequence ID" value="KAA1394355.1"/>
    <property type="molecule type" value="Genomic_DNA"/>
</dbReference>
<keyword evidence="7" id="KW-1185">Reference proteome</keyword>
<dbReference type="InterPro" id="IPR005471">
    <property type="entry name" value="Tscrpt_reg_IclR_N"/>
</dbReference>
<dbReference type="GO" id="GO:0003700">
    <property type="term" value="F:DNA-binding transcription factor activity"/>
    <property type="evidence" value="ECO:0007669"/>
    <property type="project" value="TreeGrafter"/>
</dbReference>
<sequence>MAAETAQTLDRGLRILGLVAGSESRFTINEIAESLGISRTVAYRLIVTLEEHDLLHRDEQGRIGAGFGMMAFRNAYLPELKSRATPALTRLADASGTTAHLTIADGEDAVALVVVEPSRSDMHVAYRVGARHRLDAGAAGKAILLGRAAKDGVASTSGELQPGAAGLAAPVRGVPGLEASVGIVSLHDIDAKTVEPLVLAAAQAVAEALA</sequence>
<dbReference type="InterPro" id="IPR029016">
    <property type="entry name" value="GAF-like_dom_sf"/>
</dbReference>
<organism evidence="6 7">
    <name type="scientific">Aeromicrobium ginsengisoli</name>
    <dbReference type="NCBI Taxonomy" id="363867"/>
    <lineage>
        <taxon>Bacteria</taxon>
        <taxon>Bacillati</taxon>
        <taxon>Actinomycetota</taxon>
        <taxon>Actinomycetes</taxon>
        <taxon>Propionibacteriales</taxon>
        <taxon>Nocardioidaceae</taxon>
        <taxon>Aeromicrobium</taxon>
    </lineage>
</organism>
<dbReference type="Pfam" id="PF01614">
    <property type="entry name" value="IclR_C"/>
    <property type="match status" value="1"/>
</dbReference>
<dbReference type="PROSITE" id="PS51078">
    <property type="entry name" value="ICLR_ED"/>
    <property type="match status" value="1"/>
</dbReference>
<evidence type="ECO:0000259" key="4">
    <source>
        <dbReference type="PROSITE" id="PS51077"/>
    </source>
</evidence>
<dbReference type="AlphaFoldDB" id="A0A5M4F9A7"/>
<dbReference type="Gene3D" id="3.30.450.40">
    <property type="match status" value="1"/>
</dbReference>
<feature type="domain" description="IclR-ED" evidence="5">
    <location>
        <begin position="68"/>
        <end position="210"/>
    </location>
</feature>
<dbReference type="Gene3D" id="1.10.10.10">
    <property type="entry name" value="Winged helix-like DNA-binding domain superfamily/Winged helix DNA-binding domain"/>
    <property type="match status" value="1"/>
</dbReference>
<name>A0A5M4F9A7_9ACTN</name>
<dbReference type="InterPro" id="IPR050707">
    <property type="entry name" value="HTH_MetabolicPath_Reg"/>
</dbReference>
<reference evidence="6" key="1">
    <citation type="submission" date="2019-09" db="EMBL/GenBank/DDBJ databases">
        <authorList>
            <person name="Li J."/>
        </authorList>
    </citation>
    <scope>NUCLEOTIDE SEQUENCE [LARGE SCALE GENOMIC DNA]</scope>
    <source>
        <strain evidence="6">JCM 14732</strain>
    </source>
</reference>
<dbReference type="GO" id="GO:0045892">
    <property type="term" value="P:negative regulation of DNA-templated transcription"/>
    <property type="evidence" value="ECO:0007669"/>
    <property type="project" value="TreeGrafter"/>
</dbReference>
<dbReference type="GO" id="GO:0003677">
    <property type="term" value="F:DNA binding"/>
    <property type="evidence" value="ECO:0007669"/>
    <property type="project" value="UniProtKB-KW"/>
</dbReference>
<dbReference type="PROSITE" id="PS51077">
    <property type="entry name" value="HTH_ICLR"/>
    <property type="match status" value="1"/>
</dbReference>
<protein>
    <submittedName>
        <fullName evidence="6">Helix-turn-helix domain-containing protein</fullName>
    </submittedName>
</protein>
<evidence type="ECO:0000259" key="5">
    <source>
        <dbReference type="PROSITE" id="PS51078"/>
    </source>
</evidence>
<dbReference type="SUPFAM" id="SSF55781">
    <property type="entry name" value="GAF domain-like"/>
    <property type="match status" value="1"/>
</dbReference>
<comment type="caution">
    <text evidence="6">The sequence shown here is derived from an EMBL/GenBank/DDBJ whole genome shotgun (WGS) entry which is preliminary data.</text>
</comment>
<dbReference type="InterPro" id="IPR014757">
    <property type="entry name" value="Tscrpt_reg_IclR_C"/>
</dbReference>
<dbReference type="PANTHER" id="PTHR30136">
    <property type="entry name" value="HELIX-TURN-HELIX TRANSCRIPTIONAL REGULATOR, ICLR FAMILY"/>
    <property type="match status" value="1"/>
</dbReference>
<keyword evidence="2" id="KW-0238">DNA-binding</keyword>
<evidence type="ECO:0000256" key="2">
    <source>
        <dbReference type="ARBA" id="ARBA00023125"/>
    </source>
</evidence>
<dbReference type="OrthoDB" id="156285at2"/>